<dbReference type="RefSeq" id="WP_114044928.1">
    <property type="nucleotide sequence ID" value="NZ_CP025198.1"/>
</dbReference>
<dbReference type="AlphaFoldDB" id="A0A344UUR2"/>
<evidence type="ECO:0000313" key="3">
    <source>
        <dbReference type="Proteomes" id="UP000251995"/>
    </source>
</evidence>
<name>A0A344UUR2_9ACTN</name>
<sequence length="283" mass="30542">MHASEKLTGIQELTREALHDALDLARSRGWTIHEPEWKALLHQGACFALYVDDELVSTITTIRQGDVCVLGMLLVKDTYQRRGIGTSMMRHAMARLPVRSFALAATSMGAPVYRRIGFIPRGRIIQLHADHFDGPSADINLPSVRPGCSHDLAAMASLDTTAYGWPRGEAMAIAMQISRRMVVDTSQDGQILGFGGIRDHGAGSLVGPLTARSPSAASRVLAALCQGAQEPITLQIWANHHELLAWARAHGFQETASLTYMVHGPVPVGTGGYQFAPLSGALC</sequence>
<dbReference type="Proteomes" id="UP000251995">
    <property type="component" value="Chromosome"/>
</dbReference>
<dbReference type="InterPro" id="IPR041496">
    <property type="entry name" value="YitH/HolE_GNAT"/>
</dbReference>
<dbReference type="CDD" id="cd04301">
    <property type="entry name" value="NAT_SF"/>
    <property type="match status" value="1"/>
</dbReference>
<dbReference type="InterPro" id="IPR016181">
    <property type="entry name" value="Acyl_CoA_acyltransferase"/>
</dbReference>
<gene>
    <name evidence="2" type="ORF">JS278_01852</name>
</gene>
<dbReference type="PANTHER" id="PTHR47237">
    <property type="entry name" value="SLL0310 PROTEIN"/>
    <property type="match status" value="1"/>
</dbReference>
<protein>
    <recommendedName>
        <fullName evidence="1">N-acetyltransferase domain-containing protein</fullName>
    </recommendedName>
</protein>
<accession>A0A344UUR2</accession>
<dbReference type="SUPFAM" id="SSF55729">
    <property type="entry name" value="Acyl-CoA N-acyltransferases (Nat)"/>
    <property type="match status" value="1"/>
</dbReference>
<dbReference type="EMBL" id="CP025198">
    <property type="protein sequence ID" value="AXE39010.1"/>
    <property type="molecule type" value="Genomic_DNA"/>
</dbReference>
<evidence type="ECO:0000259" key="1">
    <source>
        <dbReference type="PROSITE" id="PS51186"/>
    </source>
</evidence>
<dbReference type="KEGG" id="acij:JS278_01852"/>
<dbReference type="Gene3D" id="3.40.630.90">
    <property type="match status" value="1"/>
</dbReference>
<dbReference type="Pfam" id="PF13673">
    <property type="entry name" value="Acetyltransf_10"/>
    <property type="match status" value="1"/>
</dbReference>
<dbReference type="Gene3D" id="3.40.630.30">
    <property type="match status" value="1"/>
</dbReference>
<reference evidence="2 3" key="1">
    <citation type="submission" date="2017-12" db="EMBL/GenBank/DDBJ databases">
        <title>The whole genome sequence of the Acidipropionibacterium virtanenii sp. nov. type strain JS278.</title>
        <authorList>
            <person name="Laine P."/>
            <person name="Deptula P."/>
            <person name="Varmanen P."/>
            <person name="Auvinen P."/>
        </authorList>
    </citation>
    <scope>NUCLEOTIDE SEQUENCE [LARGE SCALE GENOMIC DNA]</scope>
    <source>
        <strain evidence="2 3">JS278</strain>
    </source>
</reference>
<proteinExistence type="predicted"/>
<feature type="domain" description="N-acetyltransferase" evidence="1">
    <location>
        <begin position="8"/>
        <end position="142"/>
    </location>
</feature>
<keyword evidence="3" id="KW-1185">Reference proteome</keyword>
<dbReference type="GO" id="GO:0016747">
    <property type="term" value="F:acyltransferase activity, transferring groups other than amino-acyl groups"/>
    <property type="evidence" value="ECO:0007669"/>
    <property type="project" value="InterPro"/>
</dbReference>
<evidence type="ECO:0000313" key="2">
    <source>
        <dbReference type="EMBL" id="AXE39010.1"/>
    </source>
</evidence>
<organism evidence="2 3">
    <name type="scientific">Acidipropionibacterium virtanenii</name>
    <dbReference type="NCBI Taxonomy" id="2057246"/>
    <lineage>
        <taxon>Bacteria</taxon>
        <taxon>Bacillati</taxon>
        <taxon>Actinomycetota</taxon>
        <taxon>Actinomycetes</taxon>
        <taxon>Propionibacteriales</taxon>
        <taxon>Propionibacteriaceae</taxon>
        <taxon>Acidipropionibacterium</taxon>
    </lineage>
</organism>
<dbReference type="Pfam" id="PF18014">
    <property type="entry name" value="Acetyltransf_18"/>
    <property type="match status" value="1"/>
</dbReference>
<dbReference type="PROSITE" id="PS51186">
    <property type="entry name" value="GNAT"/>
    <property type="match status" value="1"/>
</dbReference>
<dbReference type="OrthoDB" id="510731at2"/>
<dbReference type="PANTHER" id="PTHR47237:SF2">
    <property type="entry name" value="BLL4206 PROTEIN"/>
    <property type="match status" value="1"/>
</dbReference>
<dbReference type="InterPro" id="IPR000182">
    <property type="entry name" value="GNAT_dom"/>
</dbReference>
<dbReference type="InterPro" id="IPR052729">
    <property type="entry name" value="Acyl/Acetyltrans_Enzymes"/>
</dbReference>